<dbReference type="Proteomes" id="UP000230093">
    <property type="component" value="Unassembled WGS sequence"/>
</dbReference>
<proteinExistence type="predicted"/>
<accession>A0A2H0W8S3</accession>
<gene>
    <name evidence="1" type="ORF">COT75_03825</name>
</gene>
<dbReference type="AlphaFoldDB" id="A0A2H0W8S3"/>
<evidence type="ECO:0000313" key="2">
    <source>
        <dbReference type="Proteomes" id="UP000230093"/>
    </source>
</evidence>
<comment type="caution">
    <text evidence="1">The sequence shown here is derived from an EMBL/GenBank/DDBJ whole genome shotgun (WGS) entry which is preliminary data.</text>
</comment>
<sequence>MYQETKPTDNYQPLTIINPADKKNFSLGLFWEERKTQLPGNGKLIGCMSPFISLYRSCETPISKERLELIVPIALEFEKEFGSGILVADSLAYGMSIPKSDLDLVVLNSADLRKTEIKASHKFLLEMLTDSFPEVKIQVDGDYPPSHNPEEIESTICFLENNPQFSKQQESELFQEWFTGKENALSEFIPDVLLDGGLYFGPDIQPLMNRIETTTLTCPFLSEEIKTSQQYMVRYYFRFLQNRYLNRLKQSVTYQKLLPDKQQELLKNITTMEGHLRLFPGD</sequence>
<organism evidence="1 2">
    <name type="scientific">Candidatus Beckwithbacteria bacterium CG10_big_fil_rev_8_21_14_0_10_34_10</name>
    <dbReference type="NCBI Taxonomy" id="1974495"/>
    <lineage>
        <taxon>Bacteria</taxon>
        <taxon>Candidatus Beckwithiibacteriota</taxon>
    </lineage>
</organism>
<protein>
    <submittedName>
        <fullName evidence="1">Uncharacterized protein</fullName>
    </submittedName>
</protein>
<reference evidence="2" key="1">
    <citation type="submission" date="2017-09" db="EMBL/GenBank/DDBJ databases">
        <title>Depth-based differentiation of microbial function through sediment-hosted aquifers and enrichment of novel symbionts in the deep terrestrial subsurface.</title>
        <authorList>
            <person name="Probst A.J."/>
            <person name="Ladd B."/>
            <person name="Jarett J.K."/>
            <person name="Geller-Mcgrath D.E."/>
            <person name="Sieber C.M.K."/>
            <person name="Emerson J.B."/>
            <person name="Anantharaman K."/>
            <person name="Thomas B.C."/>
            <person name="Malmstrom R."/>
            <person name="Stieglmeier M."/>
            <person name="Klingl A."/>
            <person name="Woyke T."/>
            <person name="Ryan C.M."/>
            <person name="Banfield J.F."/>
        </authorList>
    </citation>
    <scope>NUCLEOTIDE SEQUENCE [LARGE SCALE GENOMIC DNA]</scope>
</reference>
<dbReference type="EMBL" id="PEZT01000023">
    <property type="protein sequence ID" value="PIS08965.1"/>
    <property type="molecule type" value="Genomic_DNA"/>
</dbReference>
<evidence type="ECO:0000313" key="1">
    <source>
        <dbReference type="EMBL" id="PIS08965.1"/>
    </source>
</evidence>
<name>A0A2H0W8S3_9BACT</name>